<evidence type="ECO:0000313" key="3">
    <source>
        <dbReference type="EMBL" id="KNB72947.1"/>
    </source>
</evidence>
<evidence type="ECO:0000313" key="2">
    <source>
        <dbReference type="EMBL" id="GED72558.1"/>
    </source>
</evidence>
<evidence type="ECO:0000256" key="1">
    <source>
        <dbReference type="SAM" id="SignalP"/>
    </source>
</evidence>
<evidence type="ECO:0008006" key="6">
    <source>
        <dbReference type="Google" id="ProtNLM"/>
    </source>
</evidence>
<name>A0A0K9YWE9_9BACL</name>
<protein>
    <recommendedName>
        <fullName evidence="6">DUF3221 domain-containing protein</fullName>
    </recommendedName>
</protein>
<reference evidence="2 5" key="3">
    <citation type="submission" date="2019-06" db="EMBL/GenBank/DDBJ databases">
        <title>Whole genome shotgun sequence of Brevibacillus reuszeri NBRC 15719.</title>
        <authorList>
            <person name="Hosoyama A."/>
            <person name="Uohara A."/>
            <person name="Ohji S."/>
            <person name="Ichikawa N."/>
        </authorList>
    </citation>
    <scope>NUCLEOTIDE SEQUENCE [LARGE SCALE GENOMIC DNA]</scope>
    <source>
        <strain evidence="2 5">NBRC 15719</strain>
    </source>
</reference>
<dbReference type="PATRIC" id="fig|54915.3.peg.1834"/>
<dbReference type="PROSITE" id="PS51257">
    <property type="entry name" value="PROKAR_LIPOPROTEIN"/>
    <property type="match status" value="1"/>
</dbReference>
<evidence type="ECO:0000313" key="4">
    <source>
        <dbReference type="Proteomes" id="UP000036834"/>
    </source>
</evidence>
<evidence type="ECO:0000313" key="5">
    <source>
        <dbReference type="Proteomes" id="UP000319578"/>
    </source>
</evidence>
<proteinExistence type="predicted"/>
<dbReference type="RefSeq" id="WP_049738997.1">
    <property type="nucleotide sequence ID" value="NZ_LGIQ01000007.1"/>
</dbReference>
<dbReference type="AlphaFoldDB" id="A0A0K9YWE9"/>
<reference evidence="4" key="1">
    <citation type="submission" date="2015-07" db="EMBL/GenBank/DDBJ databases">
        <title>Genome sequencing project for genomic taxonomy and phylogenomics of Bacillus-like bacteria.</title>
        <authorList>
            <person name="Liu B."/>
            <person name="Wang J."/>
            <person name="Zhu Y."/>
            <person name="Liu G."/>
            <person name="Chen Q."/>
            <person name="Chen Z."/>
            <person name="Lan J."/>
            <person name="Che J."/>
            <person name="Ge C."/>
            <person name="Shi H."/>
            <person name="Pan Z."/>
            <person name="Liu X."/>
        </authorList>
    </citation>
    <scope>NUCLEOTIDE SEQUENCE [LARGE SCALE GENOMIC DNA]</scope>
    <source>
        <strain evidence="4">DSM 9887</strain>
    </source>
</reference>
<organism evidence="3 4">
    <name type="scientific">Brevibacillus reuszeri</name>
    <dbReference type="NCBI Taxonomy" id="54915"/>
    <lineage>
        <taxon>Bacteria</taxon>
        <taxon>Bacillati</taxon>
        <taxon>Bacillota</taxon>
        <taxon>Bacilli</taxon>
        <taxon>Bacillales</taxon>
        <taxon>Paenibacillaceae</taxon>
        <taxon>Brevibacillus</taxon>
    </lineage>
</organism>
<feature type="chain" id="PRO_5005533654" description="DUF3221 domain-containing protein" evidence="1">
    <location>
        <begin position="28"/>
        <end position="105"/>
    </location>
</feature>
<dbReference type="Proteomes" id="UP000036834">
    <property type="component" value="Unassembled WGS sequence"/>
</dbReference>
<keyword evidence="1" id="KW-0732">Signal</keyword>
<reference evidence="3" key="2">
    <citation type="submission" date="2015-07" db="EMBL/GenBank/DDBJ databases">
        <title>MeaNS - Measles Nucleotide Surveillance Program.</title>
        <authorList>
            <person name="Tran T."/>
            <person name="Druce J."/>
        </authorList>
    </citation>
    <scope>NUCLEOTIDE SEQUENCE</scope>
    <source>
        <strain evidence="3">DSM 9887</strain>
    </source>
</reference>
<dbReference type="EMBL" id="LGIQ01000007">
    <property type="protein sequence ID" value="KNB72947.1"/>
    <property type="molecule type" value="Genomic_DNA"/>
</dbReference>
<feature type="signal peptide" evidence="1">
    <location>
        <begin position="1"/>
        <end position="27"/>
    </location>
</feature>
<sequence>MIKMTMKLVAMIILVCAITLSATSAFACGEHTVFIYKVTKVDNGEYWGTGVYDDSSVYFTQEFIKQGEMINVNDVVVAYFEPENVVDGLVMVEKVEVVGIDVSND</sequence>
<comment type="caution">
    <text evidence="3">The sequence shown here is derived from an EMBL/GenBank/DDBJ whole genome shotgun (WGS) entry which is preliminary data.</text>
</comment>
<keyword evidence="5" id="KW-1185">Reference proteome</keyword>
<dbReference type="EMBL" id="BJON01000031">
    <property type="protein sequence ID" value="GED72558.1"/>
    <property type="molecule type" value="Genomic_DNA"/>
</dbReference>
<accession>A0A0K9YWE9</accession>
<dbReference type="Proteomes" id="UP000319578">
    <property type="component" value="Unassembled WGS sequence"/>
</dbReference>
<gene>
    <name evidence="3" type="ORF">ADS79_14070</name>
    <name evidence="2" type="ORF">BRE01_62600</name>
</gene>